<feature type="region of interest" description="Disordered" evidence="1">
    <location>
        <begin position="1"/>
        <end position="54"/>
    </location>
</feature>
<reference evidence="2 3" key="1">
    <citation type="journal article" date="2014" name="Agronomy (Basel)">
        <title>A Draft Genome Sequence for Ensete ventricosum, the Drought-Tolerant Tree Against Hunger.</title>
        <authorList>
            <person name="Harrison J."/>
            <person name="Moore K.A."/>
            <person name="Paszkiewicz K."/>
            <person name="Jones T."/>
            <person name="Grant M."/>
            <person name="Ambacheew D."/>
            <person name="Muzemil S."/>
            <person name="Studholme D.J."/>
        </authorList>
    </citation>
    <scope>NUCLEOTIDE SEQUENCE [LARGE SCALE GENOMIC DNA]</scope>
</reference>
<feature type="non-terminal residue" evidence="2">
    <location>
        <position position="54"/>
    </location>
</feature>
<protein>
    <submittedName>
        <fullName evidence="2">Uncharacterized protein</fullName>
    </submittedName>
</protein>
<dbReference type="EMBL" id="AMZH03018240">
    <property type="protein sequence ID" value="RRT41864.1"/>
    <property type="molecule type" value="Genomic_DNA"/>
</dbReference>
<gene>
    <name evidence="2" type="ORF">B296_00042671</name>
</gene>
<feature type="compositionally biased region" description="Basic residues" evidence="1">
    <location>
        <begin position="9"/>
        <end position="18"/>
    </location>
</feature>
<name>A0A426XQW7_ENSVE</name>
<evidence type="ECO:0000256" key="1">
    <source>
        <dbReference type="SAM" id="MobiDB-lite"/>
    </source>
</evidence>
<comment type="caution">
    <text evidence="2">The sequence shown here is derived from an EMBL/GenBank/DDBJ whole genome shotgun (WGS) entry which is preliminary data.</text>
</comment>
<sequence>MAGACGSRQHPRLGRKWRLPTARPQGVAPRPGLPLTRAVAGRSGRQQGQRPRKA</sequence>
<accession>A0A426XQW7</accession>
<evidence type="ECO:0000313" key="3">
    <source>
        <dbReference type="Proteomes" id="UP000287651"/>
    </source>
</evidence>
<dbReference type="Proteomes" id="UP000287651">
    <property type="component" value="Unassembled WGS sequence"/>
</dbReference>
<evidence type="ECO:0000313" key="2">
    <source>
        <dbReference type="EMBL" id="RRT41864.1"/>
    </source>
</evidence>
<proteinExistence type="predicted"/>
<dbReference type="AlphaFoldDB" id="A0A426XQW7"/>
<feature type="compositionally biased region" description="Low complexity" evidence="1">
    <location>
        <begin position="41"/>
        <end position="54"/>
    </location>
</feature>
<organism evidence="2 3">
    <name type="scientific">Ensete ventricosum</name>
    <name type="common">Abyssinian banana</name>
    <name type="synonym">Musa ensete</name>
    <dbReference type="NCBI Taxonomy" id="4639"/>
    <lineage>
        <taxon>Eukaryota</taxon>
        <taxon>Viridiplantae</taxon>
        <taxon>Streptophyta</taxon>
        <taxon>Embryophyta</taxon>
        <taxon>Tracheophyta</taxon>
        <taxon>Spermatophyta</taxon>
        <taxon>Magnoliopsida</taxon>
        <taxon>Liliopsida</taxon>
        <taxon>Zingiberales</taxon>
        <taxon>Musaceae</taxon>
        <taxon>Ensete</taxon>
    </lineage>
</organism>